<gene>
    <name evidence="1" type="ORF">GCM10007860_15430</name>
</gene>
<keyword evidence="2" id="KW-1185">Reference proteome</keyword>
<name>A0ABQ6BSV0_9NEIS</name>
<evidence type="ECO:0000313" key="1">
    <source>
        <dbReference type="EMBL" id="GLS04396.1"/>
    </source>
</evidence>
<dbReference type="RefSeq" id="WP_157236221.1">
    <property type="nucleotide sequence ID" value="NZ_BSOZ01000017.1"/>
</dbReference>
<accession>A0ABQ6BSV0</accession>
<sequence>MSSIQSIDSIVASMTSIIGRSNDIAKRIETFSQAVAEVQEEGTEAATETLLPSVDRPEASRLLVDLAHEVARYQVLGKLASGELGIYSLIANDGKGV</sequence>
<protein>
    <submittedName>
        <fullName evidence="1">Uncharacterized protein</fullName>
    </submittedName>
</protein>
<proteinExistence type="predicted"/>
<organism evidence="1 2">
    <name type="scientific">Chitiniphilus shinanonensis</name>
    <dbReference type="NCBI Taxonomy" id="553088"/>
    <lineage>
        <taxon>Bacteria</taxon>
        <taxon>Pseudomonadati</taxon>
        <taxon>Pseudomonadota</taxon>
        <taxon>Betaproteobacteria</taxon>
        <taxon>Neisseriales</taxon>
        <taxon>Chitinibacteraceae</taxon>
        <taxon>Chitiniphilus</taxon>
    </lineage>
</organism>
<reference evidence="2" key="1">
    <citation type="journal article" date="2019" name="Int. J. Syst. Evol. Microbiol.">
        <title>The Global Catalogue of Microorganisms (GCM) 10K type strain sequencing project: providing services to taxonomists for standard genome sequencing and annotation.</title>
        <authorList>
            <consortium name="The Broad Institute Genomics Platform"/>
            <consortium name="The Broad Institute Genome Sequencing Center for Infectious Disease"/>
            <person name="Wu L."/>
            <person name="Ma J."/>
        </authorList>
    </citation>
    <scope>NUCLEOTIDE SEQUENCE [LARGE SCALE GENOMIC DNA]</scope>
    <source>
        <strain evidence="2">NBRC 104970</strain>
    </source>
</reference>
<dbReference type="Proteomes" id="UP001156836">
    <property type="component" value="Unassembled WGS sequence"/>
</dbReference>
<dbReference type="EMBL" id="BSOZ01000017">
    <property type="protein sequence ID" value="GLS04396.1"/>
    <property type="molecule type" value="Genomic_DNA"/>
</dbReference>
<evidence type="ECO:0000313" key="2">
    <source>
        <dbReference type="Proteomes" id="UP001156836"/>
    </source>
</evidence>
<comment type="caution">
    <text evidence="1">The sequence shown here is derived from an EMBL/GenBank/DDBJ whole genome shotgun (WGS) entry which is preliminary data.</text>
</comment>